<evidence type="ECO:0000313" key="2">
    <source>
        <dbReference type="EMBL" id="KLE08801.1"/>
    </source>
</evidence>
<protein>
    <recommendedName>
        <fullName evidence="1">Card1 endonuclease domain-containing protein</fullName>
    </recommendedName>
</protein>
<gene>
    <name evidence="2" type="ORF">AF80_08125</name>
</gene>
<sequence>MVLVSILGDFHSSILPIFYEFKEQIAKHILIYDDSEHDTKQLKKILKGQEFFLSNYETQDKIKLNFEILPIKVNEDSFESIQQCYNEIIQYSQDPENIFLNSTDGLTSISLVLTNQLLEIGSNIIVYDRYANTYNLHSKNSMSKHKVGKIIDIKNHLRLKGYNLISFTNRFTLERRKPLIKEITQNLSQFKNFANTYTRTESSKGFYKSLIQQMGENKEQFVKGSIFEEYIYWLIKDNFDVDDIMTGVIVQFDKDVNNEIDILIMKDNHLRTIECKFTDNFKTSEYLYKTDSIINYIDDDSEGMILSVGNKIIGHQDLARGKNDNINFYVVKEFSEIDFLSKVKSWFNV</sequence>
<feature type="domain" description="Card1 endonuclease" evidence="1">
    <location>
        <begin position="216"/>
        <end position="297"/>
    </location>
</feature>
<dbReference type="EMBL" id="JAIW01000057">
    <property type="protein sequence ID" value="KLE08801.1"/>
    <property type="molecule type" value="Genomic_DNA"/>
</dbReference>
<dbReference type="Gene3D" id="3.40.1350.10">
    <property type="match status" value="1"/>
</dbReference>
<reference evidence="2 3" key="1">
    <citation type="submission" date="2014-01" db="EMBL/GenBank/DDBJ databases">
        <title>Development of a Comparative Genomic Fingerprinting Assay for High Resolution Genotyping of Arcobacter butzleri.</title>
        <authorList>
            <person name="Webb A.L."/>
            <person name="Inglis G.D."/>
            <person name="Kruczkiewicz P."/>
            <person name="Selinger L.B."/>
            <person name="Taboada E.N."/>
        </authorList>
    </citation>
    <scope>NUCLEOTIDE SEQUENCE [LARGE SCALE GENOMIC DNA]</scope>
    <source>
        <strain evidence="2 3">L355</strain>
    </source>
</reference>
<dbReference type="Pfam" id="PF09002">
    <property type="entry name" value="Card1_endonuc"/>
    <property type="match status" value="1"/>
</dbReference>
<name>A0A0G9KQR6_9BACT</name>
<dbReference type="RefSeq" id="WP_046998525.1">
    <property type="nucleotide sequence ID" value="NZ_JAIW01000057.1"/>
</dbReference>
<dbReference type="GO" id="GO:0003676">
    <property type="term" value="F:nucleic acid binding"/>
    <property type="evidence" value="ECO:0007669"/>
    <property type="project" value="InterPro"/>
</dbReference>
<dbReference type="SUPFAM" id="SSF52980">
    <property type="entry name" value="Restriction endonuclease-like"/>
    <property type="match status" value="1"/>
</dbReference>
<dbReference type="InterPro" id="IPR015093">
    <property type="entry name" value="Card1_endonucl_dom"/>
</dbReference>
<evidence type="ECO:0000259" key="1">
    <source>
        <dbReference type="Pfam" id="PF09002"/>
    </source>
</evidence>
<dbReference type="AlphaFoldDB" id="A0A0G9KQR6"/>
<evidence type="ECO:0000313" key="3">
    <source>
        <dbReference type="Proteomes" id="UP000035154"/>
    </source>
</evidence>
<comment type="caution">
    <text evidence="2">The sequence shown here is derived from an EMBL/GenBank/DDBJ whole genome shotgun (WGS) entry which is preliminary data.</text>
</comment>
<dbReference type="Proteomes" id="UP000035154">
    <property type="component" value="Unassembled WGS sequence"/>
</dbReference>
<dbReference type="InterPro" id="IPR011856">
    <property type="entry name" value="tRNA_endonuc-like_dom_sf"/>
</dbReference>
<dbReference type="InterPro" id="IPR011335">
    <property type="entry name" value="Restrct_endonuc-II-like"/>
</dbReference>
<organism evidence="2 3">
    <name type="scientific">Aliarcobacter butzleri L355</name>
    <dbReference type="NCBI Taxonomy" id="1447263"/>
    <lineage>
        <taxon>Bacteria</taxon>
        <taxon>Pseudomonadati</taxon>
        <taxon>Campylobacterota</taxon>
        <taxon>Epsilonproteobacteria</taxon>
        <taxon>Campylobacterales</taxon>
        <taxon>Arcobacteraceae</taxon>
        <taxon>Aliarcobacter</taxon>
    </lineage>
</organism>
<proteinExistence type="predicted"/>
<accession>A0A0G9KQR6</accession>
<dbReference type="PATRIC" id="fig|1447263.3.peg.1586"/>